<dbReference type="Proteomes" id="UP000659172">
    <property type="component" value="Unassembled WGS sequence"/>
</dbReference>
<evidence type="ECO:0000313" key="1">
    <source>
        <dbReference type="EMBL" id="NVP58219.1"/>
    </source>
</evidence>
<protein>
    <recommendedName>
        <fullName evidence="3">SnoaL-like domain-containing protein</fullName>
    </recommendedName>
</protein>
<keyword evidence="2" id="KW-1185">Reference proteome</keyword>
<dbReference type="RefSeq" id="WP_176952119.1">
    <property type="nucleotide sequence ID" value="NZ_JABXYK010000022.1"/>
</dbReference>
<organism evidence="1 2">
    <name type="scientific">Mycoplana rhizolycopersici</name>
    <dbReference type="NCBI Taxonomy" id="2746702"/>
    <lineage>
        <taxon>Bacteria</taxon>
        <taxon>Pseudomonadati</taxon>
        <taxon>Pseudomonadota</taxon>
        <taxon>Alphaproteobacteria</taxon>
        <taxon>Hyphomicrobiales</taxon>
        <taxon>Rhizobiaceae</taxon>
        <taxon>Mycoplana</taxon>
    </lineage>
</organism>
<evidence type="ECO:0008006" key="3">
    <source>
        <dbReference type="Google" id="ProtNLM"/>
    </source>
</evidence>
<name>A0ABX2QMU1_9HYPH</name>
<comment type="caution">
    <text evidence="1">The sequence shown here is derived from an EMBL/GenBank/DDBJ whole genome shotgun (WGS) entry which is preliminary data.</text>
</comment>
<dbReference type="EMBL" id="JABXYK010000022">
    <property type="protein sequence ID" value="NVP58219.1"/>
    <property type="molecule type" value="Genomic_DNA"/>
</dbReference>
<accession>A0ABX2QMU1</accession>
<proteinExistence type="predicted"/>
<gene>
    <name evidence="1" type="ORF">HV823_23555</name>
</gene>
<reference evidence="1 2" key="1">
    <citation type="submission" date="2020-06" db="EMBL/GenBank/DDBJ databases">
        <title>Rhizobium sp.nov. isolated from the tomato plant.</title>
        <authorList>
            <person name="Thin K.K."/>
            <person name="Zhang X."/>
            <person name="He S."/>
        </authorList>
    </citation>
    <scope>NUCLEOTIDE SEQUENCE [LARGE SCALE GENOMIC DNA]</scope>
    <source>
        <strain evidence="1 2">DBTS2</strain>
    </source>
</reference>
<sequence>MQFNVHHTHAFPGCRVSIDGDQSDAGGDATVEFSDGTVTTGSHVADGPGIILSISPYRTARGTTIPEKRWQLRRSGDGWKVSARLPAPN</sequence>
<evidence type="ECO:0000313" key="2">
    <source>
        <dbReference type="Proteomes" id="UP000659172"/>
    </source>
</evidence>